<accession>A0A0F9J2N2</accession>
<dbReference type="InterPro" id="IPR006638">
    <property type="entry name" value="Elp3/MiaA/NifB-like_rSAM"/>
</dbReference>
<dbReference type="InterPro" id="IPR034466">
    <property type="entry name" value="Methyltransferase_Class_B"/>
</dbReference>
<keyword evidence="5" id="KW-0479">Metal-binding</keyword>
<gene>
    <name evidence="10" type="ORF">LCGC14_1507820</name>
</gene>
<name>A0A0F9J2N2_9ZZZZ</name>
<dbReference type="SFLD" id="SFLDG01082">
    <property type="entry name" value="B12-binding_domain_containing"/>
    <property type="match status" value="1"/>
</dbReference>
<dbReference type="SFLD" id="SFLDG01123">
    <property type="entry name" value="methyltransferase_(Class_B)"/>
    <property type="match status" value="1"/>
</dbReference>
<dbReference type="GO" id="GO:0051539">
    <property type="term" value="F:4 iron, 4 sulfur cluster binding"/>
    <property type="evidence" value="ECO:0007669"/>
    <property type="project" value="UniProtKB-KW"/>
</dbReference>
<dbReference type="InterPro" id="IPR036724">
    <property type="entry name" value="Cobalamin-bd_sf"/>
</dbReference>
<evidence type="ECO:0000256" key="1">
    <source>
        <dbReference type="ARBA" id="ARBA00001966"/>
    </source>
</evidence>
<dbReference type="InterPro" id="IPR007197">
    <property type="entry name" value="rSAM"/>
</dbReference>
<evidence type="ECO:0000256" key="5">
    <source>
        <dbReference type="ARBA" id="ARBA00022723"/>
    </source>
</evidence>
<sequence length="507" mass="58012">MSKVVLIRPTGNTKHRYSGVNRIPLALLYLGTVLKVAGHIVKIIDATTDRDYKTSIIKECYDADIVGITALTSEVKNGLEISKLIKDEYDISIVWGGIHPSLFPELTCQDSLVDYVISGDGEYALLELVECIEKKEKLNDIASLSYKVFGRNVITNPERSYADLNKLPPIDYTLIDMDKYYEGGTWRMAVDAQTSRGCTFHCKYCVNTALNNHKVRTLNAERVVDECERLIKEYGANYITFVDDNFFINKKRAVGICEGIIKRNLKFKWFAEIRADYFRDGFIDKEFLELAEKSGLSNLTIGAESGNQHQLDLIGKEITVDNIIDSALYLSKTNIVTAYSFIIGLPDETKSDIVQVISFIEKMRKIYPRAVYNISTLRAYPGSELTEGFIKQGWIKEPQSLRQFAEREYNKVYTESPARPIWHCDPNFAYSVAQYSSIAYGPYSGPSIKNNLRYASILMLPEVTLQKIARWRLSKQFFGIKIDLHISKLLRYLYHMKAVRSITRWRK</sequence>
<organism evidence="10">
    <name type="scientific">marine sediment metagenome</name>
    <dbReference type="NCBI Taxonomy" id="412755"/>
    <lineage>
        <taxon>unclassified sequences</taxon>
        <taxon>metagenomes</taxon>
        <taxon>ecological metagenomes</taxon>
    </lineage>
</organism>
<dbReference type="Pfam" id="PF04055">
    <property type="entry name" value="Radical_SAM"/>
    <property type="match status" value="1"/>
</dbReference>
<dbReference type="GO" id="GO:0046872">
    <property type="term" value="F:metal ion binding"/>
    <property type="evidence" value="ECO:0007669"/>
    <property type="project" value="UniProtKB-KW"/>
</dbReference>
<dbReference type="PROSITE" id="PS51332">
    <property type="entry name" value="B12_BINDING"/>
    <property type="match status" value="1"/>
</dbReference>
<keyword evidence="7" id="KW-0411">Iron-sulfur</keyword>
<dbReference type="EMBL" id="LAZR01011030">
    <property type="protein sequence ID" value="KKM63803.1"/>
    <property type="molecule type" value="Genomic_DNA"/>
</dbReference>
<feature type="domain" description="B12-binding" evidence="8">
    <location>
        <begin position="1"/>
        <end position="139"/>
    </location>
</feature>
<dbReference type="Gene3D" id="3.80.30.20">
    <property type="entry name" value="tm_1862 like domain"/>
    <property type="match status" value="1"/>
</dbReference>
<dbReference type="CDD" id="cd02068">
    <property type="entry name" value="radical_SAM_B12_BD"/>
    <property type="match status" value="1"/>
</dbReference>
<evidence type="ECO:0000256" key="4">
    <source>
        <dbReference type="ARBA" id="ARBA00022691"/>
    </source>
</evidence>
<dbReference type="InterPro" id="IPR006158">
    <property type="entry name" value="Cobalamin-bd"/>
</dbReference>
<dbReference type="InterPro" id="IPR051198">
    <property type="entry name" value="BchE-like"/>
</dbReference>
<dbReference type="GO" id="GO:0003824">
    <property type="term" value="F:catalytic activity"/>
    <property type="evidence" value="ECO:0007669"/>
    <property type="project" value="InterPro"/>
</dbReference>
<dbReference type="Gene3D" id="3.40.50.280">
    <property type="entry name" value="Cobalamin-binding domain"/>
    <property type="match status" value="1"/>
</dbReference>
<keyword evidence="4" id="KW-0949">S-adenosyl-L-methionine</keyword>
<protein>
    <submittedName>
        <fullName evidence="10">Uncharacterized protein</fullName>
    </submittedName>
</protein>
<dbReference type="PANTHER" id="PTHR43409:SF7">
    <property type="entry name" value="BLL1977 PROTEIN"/>
    <property type="match status" value="1"/>
</dbReference>
<evidence type="ECO:0000259" key="9">
    <source>
        <dbReference type="PROSITE" id="PS51918"/>
    </source>
</evidence>
<dbReference type="SMART" id="SM00729">
    <property type="entry name" value="Elp3"/>
    <property type="match status" value="1"/>
</dbReference>
<evidence type="ECO:0000256" key="2">
    <source>
        <dbReference type="ARBA" id="ARBA00022603"/>
    </source>
</evidence>
<keyword evidence="6" id="KW-0408">Iron</keyword>
<comment type="cofactor">
    <cofactor evidence="1">
        <name>[4Fe-4S] cluster</name>
        <dbReference type="ChEBI" id="CHEBI:49883"/>
    </cofactor>
</comment>
<evidence type="ECO:0000256" key="3">
    <source>
        <dbReference type="ARBA" id="ARBA00022679"/>
    </source>
</evidence>
<evidence type="ECO:0000256" key="6">
    <source>
        <dbReference type="ARBA" id="ARBA00023004"/>
    </source>
</evidence>
<comment type="caution">
    <text evidence="10">The sequence shown here is derived from an EMBL/GenBank/DDBJ whole genome shotgun (WGS) entry which is preliminary data.</text>
</comment>
<dbReference type="Pfam" id="PF02310">
    <property type="entry name" value="B12-binding"/>
    <property type="match status" value="1"/>
</dbReference>
<evidence type="ECO:0000259" key="8">
    <source>
        <dbReference type="PROSITE" id="PS51332"/>
    </source>
</evidence>
<dbReference type="PROSITE" id="PS51918">
    <property type="entry name" value="RADICAL_SAM"/>
    <property type="match status" value="1"/>
</dbReference>
<evidence type="ECO:0000313" key="10">
    <source>
        <dbReference type="EMBL" id="KKM63803.1"/>
    </source>
</evidence>
<dbReference type="PANTHER" id="PTHR43409">
    <property type="entry name" value="ANAEROBIC MAGNESIUM-PROTOPORPHYRIN IX MONOMETHYL ESTER CYCLASE-RELATED"/>
    <property type="match status" value="1"/>
</dbReference>
<evidence type="ECO:0000256" key="7">
    <source>
        <dbReference type="ARBA" id="ARBA00023014"/>
    </source>
</evidence>
<dbReference type="AlphaFoldDB" id="A0A0F9J2N2"/>
<reference evidence="10" key="1">
    <citation type="journal article" date="2015" name="Nature">
        <title>Complex archaea that bridge the gap between prokaryotes and eukaryotes.</title>
        <authorList>
            <person name="Spang A."/>
            <person name="Saw J.H."/>
            <person name="Jorgensen S.L."/>
            <person name="Zaremba-Niedzwiedzka K."/>
            <person name="Martijn J."/>
            <person name="Lind A.E."/>
            <person name="van Eijk R."/>
            <person name="Schleper C."/>
            <person name="Guy L."/>
            <person name="Ettema T.J."/>
        </authorList>
    </citation>
    <scope>NUCLEOTIDE SEQUENCE</scope>
</reference>
<feature type="domain" description="Radical SAM core" evidence="9">
    <location>
        <begin position="184"/>
        <end position="419"/>
    </location>
</feature>
<dbReference type="SUPFAM" id="SSF102114">
    <property type="entry name" value="Radical SAM enzymes"/>
    <property type="match status" value="1"/>
</dbReference>
<dbReference type="InterPro" id="IPR023404">
    <property type="entry name" value="rSAM_horseshoe"/>
</dbReference>
<dbReference type="SFLD" id="SFLDS00029">
    <property type="entry name" value="Radical_SAM"/>
    <property type="match status" value="1"/>
</dbReference>
<dbReference type="InterPro" id="IPR058240">
    <property type="entry name" value="rSAM_sf"/>
</dbReference>
<dbReference type="GO" id="GO:0031419">
    <property type="term" value="F:cobalamin binding"/>
    <property type="evidence" value="ECO:0007669"/>
    <property type="project" value="InterPro"/>
</dbReference>
<dbReference type="SUPFAM" id="SSF52242">
    <property type="entry name" value="Cobalamin (vitamin B12)-binding domain"/>
    <property type="match status" value="1"/>
</dbReference>
<proteinExistence type="predicted"/>
<dbReference type="CDD" id="cd01335">
    <property type="entry name" value="Radical_SAM"/>
    <property type="match status" value="1"/>
</dbReference>
<keyword evidence="2" id="KW-0489">Methyltransferase</keyword>
<keyword evidence="3" id="KW-0808">Transferase</keyword>